<keyword evidence="6 7" id="KW-0472">Membrane</keyword>
<dbReference type="PANTHER" id="PTHR43549">
    <property type="entry name" value="MULTIDRUG RESISTANCE PROTEIN YPNP-RELATED"/>
    <property type="match status" value="1"/>
</dbReference>
<keyword evidence="5 7" id="KW-1133">Transmembrane helix</keyword>
<dbReference type="Pfam" id="PF01554">
    <property type="entry name" value="MatE"/>
    <property type="match status" value="2"/>
</dbReference>
<dbReference type="GO" id="GO:0015297">
    <property type="term" value="F:antiporter activity"/>
    <property type="evidence" value="ECO:0007669"/>
    <property type="project" value="InterPro"/>
</dbReference>
<dbReference type="Proteomes" id="UP000571084">
    <property type="component" value="Unassembled WGS sequence"/>
</dbReference>
<dbReference type="GO" id="GO:0005886">
    <property type="term" value="C:plasma membrane"/>
    <property type="evidence" value="ECO:0007669"/>
    <property type="project" value="UniProtKB-SubCell"/>
</dbReference>
<organism evidence="8 9">
    <name type="scientific">Glaciimonas immobilis</name>
    <dbReference type="NCBI Taxonomy" id="728004"/>
    <lineage>
        <taxon>Bacteria</taxon>
        <taxon>Pseudomonadati</taxon>
        <taxon>Pseudomonadota</taxon>
        <taxon>Betaproteobacteria</taxon>
        <taxon>Burkholderiales</taxon>
        <taxon>Oxalobacteraceae</taxon>
        <taxon>Glaciimonas</taxon>
    </lineage>
</organism>
<reference evidence="8 9" key="1">
    <citation type="submission" date="2020-08" db="EMBL/GenBank/DDBJ databases">
        <title>Genomic Encyclopedia of Type Strains, Phase IV (KMG-IV): sequencing the most valuable type-strain genomes for metagenomic binning, comparative biology and taxonomic classification.</title>
        <authorList>
            <person name="Goeker M."/>
        </authorList>
    </citation>
    <scope>NUCLEOTIDE SEQUENCE [LARGE SCALE GENOMIC DNA]</scope>
    <source>
        <strain evidence="8 9">DSM 23240</strain>
    </source>
</reference>
<feature type="transmembrane region" description="Helical" evidence="7">
    <location>
        <begin position="99"/>
        <end position="120"/>
    </location>
</feature>
<dbReference type="InterPro" id="IPR002528">
    <property type="entry name" value="MATE_fam"/>
</dbReference>
<evidence type="ECO:0000313" key="9">
    <source>
        <dbReference type="Proteomes" id="UP000571084"/>
    </source>
</evidence>
<dbReference type="PIRSF" id="PIRSF006603">
    <property type="entry name" value="DinF"/>
    <property type="match status" value="1"/>
</dbReference>
<feature type="transmembrane region" description="Helical" evidence="7">
    <location>
        <begin position="199"/>
        <end position="225"/>
    </location>
</feature>
<dbReference type="EMBL" id="JACHHQ010000005">
    <property type="protein sequence ID" value="MBB5200578.1"/>
    <property type="molecule type" value="Genomic_DNA"/>
</dbReference>
<keyword evidence="3" id="KW-1003">Cell membrane</keyword>
<feature type="transmembrane region" description="Helical" evidence="7">
    <location>
        <begin position="427"/>
        <end position="447"/>
    </location>
</feature>
<gene>
    <name evidence="8" type="ORF">HNR39_002420</name>
</gene>
<evidence type="ECO:0000256" key="2">
    <source>
        <dbReference type="ARBA" id="ARBA00022448"/>
    </source>
</evidence>
<feature type="transmembrane region" description="Helical" evidence="7">
    <location>
        <begin position="329"/>
        <end position="348"/>
    </location>
</feature>
<dbReference type="InterPro" id="IPR048279">
    <property type="entry name" value="MdtK-like"/>
</dbReference>
<feature type="transmembrane region" description="Helical" evidence="7">
    <location>
        <begin position="174"/>
        <end position="193"/>
    </location>
</feature>
<feature type="transmembrane region" description="Helical" evidence="7">
    <location>
        <begin position="368"/>
        <end position="388"/>
    </location>
</feature>
<evidence type="ECO:0000256" key="7">
    <source>
        <dbReference type="SAM" id="Phobius"/>
    </source>
</evidence>
<feature type="transmembrane region" description="Helical" evidence="7">
    <location>
        <begin position="295"/>
        <end position="317"/>
    </location>
</feature>
<dbReference type="AlphaFoldDB" id="A0A840RU52"/>
<dbReference type="GO" id="GO:0042910">
    <property type="term" value="F:xenobiotic transmembrane transporter activity"/>
    <property type="evidence" value="ECO:0007669"/>
    <property type="project" value="InterPro"/>
</dbReference>
<keyword evidence="9" id="KW-1185">Reference proteome</keyword>
<dbReference type="CDD" id="cd13138">
    <property type="entry name" value="MATE_yoeA_like"/>
    <property type="match status" value="1"/>
</dbReference>
<dbReference type="NCBIfam" id="TIGR00797">
    <property type="entry name" value="matE"/>
    <property type="match status" value="1"/>
</dbReference>
<evidence type="ECO:0000256" key="4">
    <source>
        <dbReference type="ARBA" id="ARBA00022692"/>
    </source>
</evidence>
<evidence type="ECO:0000256" key="1">
    <source>
        <dbReference type="ARBA" id="ARBA00004429"/>
    </source>
</evidence>
<evidence type="ECO:0000256" key="3">
    <source>
        <dbReference type="ARBA" id="ARBA00022475"/>
    </source>
</evidence>
<comment type="subcellular location">
    <subcellularLocation>
        <location evidence="1">Cell inner membrane</location>
        <topology evidence="1">Multi-pass membrane protein</topology>
    </subcellularLocation>
</comment>
<accession>A0A840RU52</accession>
<evidence type="ECO:0000256" key="6">
    <source>
        <dbReference type="ARBA" id="ARBA00023136"/>
    </source>
</evidence>
<sequence>MKPTALRSTPSLIEGPIAKTLFFFTLPILCGNVLQSLNGSVNAVWVGHYLGEAALTATANSNAILFFLITSVLGLGMAATILVGQSLGAKNKDQAKRVVGTSVTFFLSVSLLVALCGLIFSRRLMELMHTPQDALPLAVAYMRITFLALPFQFSTIFLTMILRGAGDTKTPLKFQMLSVGLDIALNPLFIFGLGPIPALGIAGSALATLVAQSVSLSALVSYLYYKKHFLCLHIGEGRYLRPDPAILKAMILKGGPMGLQMIVISLSMIMMISLVNHFGSETSAAYGACLQLWNYVQMPALAVGMAVSSMAAQNIGARRLDRVQRIAKVGIMFNFLMTGGLVTLIYLFNHVALSFFLPEHVNALPIAQHINAMVAWSFVALGVTFVLSSVMRASGAVMAPLIILFLALWCIRLPFARALMYSWGADALWWSFGVGSVSAMLMSMSYYRFGPWRNAHMLATPQRGTT</sequence>
<evidence type="ECO:0000256" key="5">
    <source>
        <dbReference type="ARBA" id="ARBA00022989"/>
    </source>
</evidence>
<feature type="transmembrane region" description="Helical" evidence="7">
    <location>
        <begin position="140"/>
        <end position="162"/>
    </location>
</feature>
<keyword evidence="2" id="KW-0813">Transport</keyword>
<name>A0A840RU52_9BURK</name>
<dbReference type="RefSeq" id="WP_168055929.1">
    <property type="nucleotide sequence ID" value="NZ_JAAOZT010000007.1"/>
</dbReference>
<feature type="transmembrane region" description="Helical" evidence="7">
    <location>
        <begin position="21"/>
        <end position="44"/>
    </location>
</feature>
<protein>
    <submittedName>
        <fullName evidence="8">Putative MATE family efflux protein</fullName>
    </submittedName>
</protein>
<feature type="transmembrane region" description="Helical" evidence="7">
    <location>
        <begin position="257"/>
        <end position="275"/>
    </location>
</feature>
<dbReference type="PANTHER" id="PTHR43549:SF3">
    <property type="entry name" value="MULTIDRUG RESISTANCE PROTEIN YPNP-RELATED"/>
    <property type="match status" value="1"/>
</dbReference>
<feature type="transmembrane region" description="Helical" evidence="7">
    <location>
        <begin position="64"/>
        <end position="87"/>
    </location>
</feature>
<dbReference type="InterPro" id="IPR052031">
    <property type="entry name" value="Membrane_Transporter-Flippase"/>
</dbReference>
<feature type="transmembrane region" description="Helical" evidence="7">
    <location>
        <begin position="395"/>
        <end position="415"/>
    </location>
</feature>
<proteinExistence type="predicted"/>
<evidence type="ECO:0000313" key="8">
    <source>
        <dbReference type="EMBL" id="MBB5200578.1"/>
    </source>
</evidence>
<keyword evidence="4 7" id="KW-0812">Transmembrane</keyword>
<comment type="caution">
    <text evidence="8">The sequence shown here is derived from an EMBL/GenBank/DDBJ whole genome shotgun (WGS) entry which is preliminary data.</text>
</comment>